<dbReference type="Proteomes" id="UP000887159">
    <property type="component" value="Unassembled WGS sequence"/>
</dbReference>
<dbReference type="EMBL" id="BMAU01021376">
    <property type="protein sequence ID" value="GFY26660.1"/>
    <property type="molecule type" value="Genomic_DNA"/>
</dbReference>
<keyword evidence="2" id="KW-1185">Reference proteome</keyword>
<accession>A0A8X6W1S3</accession>
<gene>
    <name evidence="1" type="ORF">TNCV_2879881</name>
</gene>
<evidence type="ECO:0000313" key="2">
    <source>
        <dbReference type="Proteomes" id="UP000887159"/>
    </source>
</evidence>
<name>A0A8X6W1S3_TRICX</name>
<reference evidence="1" key="1">
    <citation type="submission" date="2020-08" db="EMBL/GenBank/DDBJ databases">
        <title>Multicomponent nature underlies the extraordinary mechanical properties of spider dragline silk.</title>
        <authorList>
            <person name="Kono N."/>
            <person name="Nakamura H."/>
            <person name="Mori M."/>
            <person name="Yoshida Y."/>
            <person name="Ohtoshi R."/>
            <person name="Malay A.D."/>
            <person name="Moran D.A.P."/>
            <person name="Tomita M."/>
            <person name="Numata K."/>
            <person name="Arakawa K."/>
        </authorList>
    </citation>
    <scope>NUCLEOTIDE SEQUENCE</scope>
</reference>
<dbReference type="AlphaFoldDB" id="A0A8X6W1S3"/>
<evidence type="ECO:0000313" key="1">
    <source>
        <dbReference type="EMBL" id="GFY26660.1"/>
    </source>
</evidence>
<comment type="caution">
    <text evidence="1">The sequence shown here is derived from an EMBL/GenBank/DDBJ whole genome shotgun (WGS) entry which is preliminary data.</text>
</comment>
<organism evidence="1 2">
    <name type="scientific">Trichonephila clavipes</name>
    <name type="common">Golden silk orbweaver</name>
    <name type="synonym">Nephila clavipes</name>
    <dbReference type="NCBI Taxonomy" id="2585209"/>
    <lineage>
        <taxon>Eukaryota</taxon>
        <taxon>Metazoa</taxon>
        <taxon>Ecdysozoa</taxon>
        <taxon>Arthropoda</taxon>
        <taxon>Chelicerata</taxon>
        <taxon>Arachnida</taxon>
        <taxon>Araneae</taxon>
        <taxon>Araneomorphae</taxon>
        <taxon>Entelegynae</taxon>
        <taxon>Araneoidea</taxon>
        <taxon>Nephilidae</taxon>
        <taxon>Trichonephila</taxon>
    </lineage>
</organism>
<protein>
    <submittedName>
        <fullName evidence="1">Uncharacterized protein</fullName>
    </submittedName>
</protein>
<sequence>MSGTSCLQIKNIFPKARYLSKQARTHNCQELARRGPAVSKPRPLLIRRSPACRGNRAITNAIKAHFEGRKKIHLRRGGVASVDGIFLINQRKKPHPRQIRERFVKGVMSLAGLTLEVSYYLDYQAACFWERLGLQRGESSGGREYIVGQSVISLGGKNERNS</sequence>
<proteinExistence type="predicted"/>